<proteinExistence type="predicted"/>
<name>A0A1L9SRV1_9EURO</name>
<dbReference type="OrthoDB" id="337038at2759"/>
<organism evidence="3 4">
    <name type="scientific">Penicilliopsis zonata CBS 506.65</name>
    <dbReference type="NCBI Taxonomy" id="1073090"/>
    <lineage>
        <taxon>Eukaryota</taxon>
        <taxon>Fungi</taxon>
        <taxon>Dikarya</taxon>
        <taxon>Ascomycota</taxon>
        <taxon>Pezizomycotina</taxon>
        <taxon>Eurotiomycetes</taxon>
        <taxon>Eurotiomycetidae</taxon>
        <taxon>Eurotiales</taxon>
        <taxon>Aspergillaceae</taxon>
        <taxon>Penicilliopsis</taxon>
    </lineage>
</organism>
<accession>A0A1L9SRV1</accession>
<evidence type="ECO:0000259" key="2">
    <source>
        <dbReference type="SMART" id="SM00198"/>
    </source>
</evidence>
<dbReference type="RefSeq" id="XP_022584366.1">
    <property type="nucleotide sequence ID" value="XM_022725476.1"/>
</dbReference>
<feature type="domain" description="SCP" evidence="2">
    <location>
        <begin position="141"/>
        <end position="286"/>
    </location>
</feature>
<dbReference type="STRING" id="1073090.A0A1L9SRV1"/>
<dbReference type="EMBL" id="KV878337">
    <property type="protein sequence ID" value="OJJ49856.1"/>
    <property type="molecule type" value="Genomic_DNA"/>
</dbReference>
<dbReference type="SMART" id="SM00198">
    <property type="entry name" value="SCP"/>
    <property type="match status" value="1"/>
</dbReference>
<keyword evidence="1" id="KW-0732">Signal</keyword>
<dbReference type="Pfam" id="PF00188">
    <property type="entry name" value="CAP"/>
    <property type="match status" value="1"/>
</dbReference>
<dbReference type="AlphaFoldDB" id="A0A1L9SRV1"/>
<dbReference type="InterPro" id="IPR001283">
    <property type="entry name" value="CRISP-related"/>
</dbReference>
<keyword evidence="4" id="KW-1185">Reference proteome</keyword>
<dbReference type="VEuPathDB" id="FungiDB:ASPZODRAFT_149318"/>
<dbReference type="CDD" id="cd05380">
    <property type="entry name" value="CAP_euk"/>
    <property type="match status" value="1"/>
</dbReference>
<dbReference type="PANTHER" id="PTHR10334">
    <property type="entry name" value="CYSTEINE-RICH SECRETORY PROTEIN-RELATED"/>
    <property type="match status" value="1"/>
</dbReference>
<feature type="chain" id="PRO_5012792796" description="SCP domain-containing protein" evidence="1">
    <location>
        <begin position="18"/>
        <end position="304"/>
    </location>
</feature>
<gene>
    <name evidence="3" type="ORF">ASPZODRAFT_149318</name>
</gene>
<dbReference type="PROSITE" id="PS01009">
    <property type="entry name" value="CRISP_1"/>
    <property type="match status" value="1"/>
</dbReference>
<sequence>MRSAFLLSAVCAAGVLANPVDKRAVVTDVTVVTVTDYVTLDTTQTTTTTEVPVVTVTETPVAAENYVTTVDVDAVDPTSTSSAAAVVVETTTSAISSAEPTSTPIVLEVSTSSTSTSTSSAASSTLVTSTSAAASSTATSTYQEAVLYNHNIHRSNHSANSVTWSSSLEASARVLAETCVYEHDTSIDGGGYGQNIGYGVSADNIGEMLTDLMYNDEFGYFEGLYGEADPSMTYFDNWGHFSQIVWKATTEVACVTVTCDTLGNVDADEALPFTVCNYYPAGNYDGEYADNVGEPLGQPYYSVA</sequence>
<reference evidence="4" key="1">
    <citation type="journal article" date="2017" name="Genome Biol.">
        <title>Comparative genomics reveals high biological diversity and specific adaptations in the industrially and medically important fungal genus Aspergillus.</title>
        <authorList>
            <person name="de Vries R.P."/>
            <person name="Riley R."/>
            <person name="Wiebenga A."/>
            <person name="Aguilar-Osorio G."/>
            <person name="Amillis S."/>
            <person name="Uchima C.A."/>
            <person name="Anderluh G."/>
            <person name="Asadollahi M."/>
            <person name="Askin M."/>
            <person name="Barry K."/>
            <person name="Battaglia E."/>
            <person name="Bayram O."/>
            <person name="Benocci T."/>
            <person name="Braus-Stromeyer S.A."/>
            <person name="Caldana C."/>
            <person name="Canovas D."/>
            <person name="Cerqueira G.C."/>
            <person name="Chen F."/>
            <person name="Chen W."/>
            <person name="Choi C."/>
            <person name="Clum A."/>
            <person name="Dos Santos R.A."/>
            <person name="Damasio A.R."/>
            <person name="Diallinas G."/>
            <person name="Emri T."/>
            <person name="Fekete E."/>
            <person name="Flipphi M."/>
            <person name="Freyberg S."/>
            <person name="Gallo A."/>
            <person name="Gournas C."/>
            <person name="Habgood R."/>
            <person name="Hainaut M."/>
            <person name="Harispe M.L."/>
            <person name="Henrissat B."/>
            <person name="Hilden K.S."/>
            <person name="Hope R."/>
            <person name="Hossain A."/>
            <person name="Karabika E."/>
            <person name="Karaffa L."/>
            <person name="Karanyi Z."/>
            <person name="Krasevec N."/>
            <person name="Kuo A."/>
            <person name="Kusch H."/>
            <person name="LaButti K."/>
            <person name="Lagendijk E.L."/>
            <person name="Lapidus A."/>
            <person name="Levasseur A."/>
            <person name="Lindquist E."/>
            <person name="Lipzen A."/>
            <person name="Logrieco A.F."/>
            <person name="MacCabe A."/>
            <person name="Maekelae M.R."/>
            <person name="Malavazi I."/>
            <person name="Melin P."/>
            <person name="Meyer V."/>
            <person name="Mielnichuk N."/>
            <person name="Miskei M."/>
            <person name="Molnar A.P."/>
            <person name="Mule G."/>
            <person name="Ngan C.Y."/>
            <person name="Orejas M."/>
            <person name="Orosz E."/>
            <person name="Ouedraogo J.P."/>
            <person name="Overkamp K.M."/>
            <person name="Park H.-S."/>
            <person name="Perrone G."/>
            <person name="Piumi F."/>
            <person name="Punt P.J."/>
            <person name="Ram A.F."/>
            <person name="Ramon A."/>
            <person name="Rauscher S."/>
            <person name="Record E."/>
            <person name="Riano-Pachon D.M."/>
            <person name="Robert V."/>
            <person name="Roehrig J."/>
            <person name="Ruller R."/>
            <person name="Salamov A."/>
            <person name="Salih N.S."/>
            <person name="Samson R.A."/>
            <person name="Sandor E."/>
            <person name="Sanguinetti M."/>
            <person name="Schuetze T."/>
            <person name="Sepcic K."/>
            <person name="Shelest E."/>
            <person name="Sherlock G."/>
            <person name="Sophianopoulou V."/>
            <person name="Squina F.M."/>
            <person name="Sun H."/>
            <person name="Susca A."/>
            <person name="Todd R.B."/>
            <person name="Tsang A."/>
            <person name="Unkles S.E."/>
            <person name="van de Wiele N."/>
            <person name="van Rossen-Uffink D."/>
            <person name="Oliveira J.V."/>
            <person name="Vesth T.C."/>
            <person name="Visser J."/>
            <person name="Yu J.-H."/>
            <person name="Zhou M."/>
            <person name="Andersen M.R."/>
            <person name="Archer D.B."/>
            <person name="Baker S.E."/>
            <person name="Benoit I."/>
            <person name="Brakhage A.A."/>
            <person name="Braus G.H."/>
            <person name="Fischer R."/>
            <person name="Frisvad J.C."/>
            <person name="Goldman G.H."/>
            <person name="Houbraken J."/>
            <person name="Oakley B."/>
            <person name="Pocsi I."/>
            <person name="Scazzocchio C."/>
            <person name="Seiboth B."/>
            <person name="vanKuyk P.A."/>
            <person name="Wortman J."/>
            <person name="Dyer P.S."/>
            <person name="Grigoriev I.V."/>
        </authorList>
    </citation>
    <scope>NUCLEOTIDE SEQUENCE [LARGE SCALE GENOMIC DNA]</scope>
    <source>
        <strain evidence="4">CBS 506.65</strain>
    </source>
</reference>
<evidence type="ECO:0000313" key="3">
    <source>
        <dbReference type="EMBL" id="OJJ49856.1"/>
    </source>
</evidence>
<dbReference type="PRINTS" id="PR00837">
    <property type="entry name" value="V5TPXLIKE"/>
</dbReference>
<dbReference type="InterPro" id="IPR035940">
    <property type="entry name" value="CAP_sf"/>
</dbReference>
<protein>
    <recommendedName>
        <fullName evidence="2">SCP domain-containing protein</fullName>
    </recommendedName>
</protein>
<dbReference type="Gene3D" id="3.40.33.10">
    <property type="entry name" value="CAP"/>
    <property type="match status" value="1"/>
</dbReference>
<dbReference type="InterPro" id="IPR014044">
    <property type="entry name" value="CAP_dom"/>
</dbReference>
<evidence type="ECO:0000256" key="1">
    <source>
        <dbReference type="SAM" id="SignalP"/>
    </source>
</evidence>
<dbReference type="GO" id="GO:0005576">
    <property type="term" value="C:extracellular region"/>
    <property type="evidence" value="ECO:0007669"/>
    <property type="project" value="InterPro"/>
</dbReference>
<dbReference type="Proteomes" id="UP000184188">
    <property type="component" value="Unassembled WGS sequence"/>
</dbReference>
<dbReference type="FunFam" id="3.40.33.10:FF:000018">
    <property type="entry name" value="SCP-like extracellular protein, putative"/>
    <property type="match status" value="1"/>
</dbReference>
<dbReference type="InterPro" id="IPR018244">
    <property type="entry name" value="Allrgn_V5/Tpx1_CS"/>
</dbReference>
<dbReference type="SUPFAM" id="SSF55797">
    <property type="entry name" value="PR-1-like"/>
    <property type="match status" value="1"/>
</dbReference>
<evidence type="ECO:0000313" key="4">
    <source>
        <dbReference type="Proteomes" id="UP000184188"/>
    </source>
</evidence>
<feature type="signal peptide" evidence="1">
    <location>
        <begin position="1"/>
        <end position="17"/>
    </location>
</feature>
<dbReference type="GeneID" id="34611941"/>